<dbReference type="Proteomes" id="UP000000445">
    <property type="component" value="Chromosome"/>
</dbReference>
<dbReference type="GO" id="GO:0006438">
    <property type="term" value="P:valyl-tRNA aminoacylation"/>
    <property type="evidence" value="ECO:0007669"/>
    <property type="project" value="UniProtKB-UniRule"/>
</dbReference>
<evidence type="ECO:0000259" key="13">
    <source>
        <dbReference type="Pfam" id="PF00133"/>
    </source>
</evidence>
<keyword evidence="9 12" id="KW-0030">Aminoacyl-tRNA synthetase</keyword>
<comment type="catalytic activity">
    <reaction evidence="10 12">
        <text>tRNA(Val) + L-valine + ATP = L-valyl-tRNA(Val) + AMP + diphosphate</text>
        <dbReference type="Rhea" id="RHEA:10704"/>
        <dbReference type="Rhea" id="RHEA-COMP:9672"/>
        <dbReference type="Rhea" id="RHEA-COMP:9708"/>
        <dbReference type="ChEBI" id="CHEBI:30616"/>
        <dbReference type="ChEBI" id="CHEBI:33019"/>
        <dbReference type="ChEBI" id="CHEBI:57762"/>
        <dbReference type="ChEBI" id="CHEBI:78442"/>
        <dbReference type="ChEBI" id="CHEBI:78537"/>
        <dbReference type="ChEBI" id="CHEBI:456215"/>
        <dbReference type="EC" id="6.1.1.9"/>
    </reaction>
</comment>
<dbReference type="FunFam" id="3.40.50.620:FF:000098">
    <property type="entry name" value="Valine--tRNA ligase"/>
    <property type="match status" value="1"/>
</dbReference>
<dbReference type="AlphaFoldDB" id="B9K7J2"/>
<comment type="subunit">
    <text evidence="2 12">Monomer.</text>
</comment>
<dbReference type="NCBIfam" id="NF004349">
    <property type="entry name" value="PRK05729.1"/>
    <property type="match status" value="1"/>
</dbReference>
<comment type="function">
    <text evidence="12">Catalyzes the attachment of valine to tRNA(Val). As ValRS can inadvertently accommodate and process structurally similar amino acids such as threonine, to avoid such errors, it has a 'posttransfer' editing activity that hydrolyzes mischarged Thr-tRNA(Val) in a tRNA-dependent manner.</text>
</comment>
<dbReference type="STRING" id="309803.CTN_0749"/>
<dbReference type="PANTHER" id="PTHR11946:SF93">
    <property type="entry name" value="VALINE--TRNA LIGASE, CHLOROPLASTIC_MITOCHONDRIAL 2"/>
    <property type="match status" value="1"/>
</dbReference>
<feature type="coiled-coil region" evidence="12">
    <location>
        <begin position="801"/>
        <end position="867"/>
    </location>
</feature>
<dbReference type="InterPro" id="IPR014729">
    <property type="entry name" value="Rossmann-like_a/b/a_fold"/>
</dbReference>
<dbReference type="PROSITE" id="PS00178">
    <property type="entry name" value="AA_TRNA_LIGASE_I"/>
    <property type="match status" value="1"/>
</dbReference>
<evidence type="ECO:0000313" key="17">
    <source>
        <dbReference type="Proteomes" id="UP000000445"/>
    </source>
</evidence>
<dbReference type="FunFam" id="3.40.50.620:FF:000032">
    <property type="entry name" value="Valine--tRNA ligase"/>
    <property type="match status" value="1"/>
</dbReference>
<proteinExistence type="inferred from homology"/>
<dbReference type="Gene3D" id="1.10.730.10">
    <property type="entry name" value="Isoleucyl-tRNA Synthetase, Domain 1"/>
    <property type="match status" value="1"/>
</dbReference>
<dbReference type="GO" id="GO:0002161">
    <property type="term" value="F:aminoacyl-tRNA deacylase activity"/>
    <property type="evidence" value="ECO:0007669"/>
    <property type="project" value="InterPro"/>
</dbReference>
<evidence type="ECO:0000256" key="12">
    <source>
        <dbReference type="HAMAP-Rule" id="MF_02004"/>
    </source>
</evidence>
<dbReference type="CDD" id="cd07962">
    <property type="entry name" value="Anticodon_Ia_Val"/>
    <property type="match status" value="1"/>
</dbReference>
<dbReference type="InterPro" id="IPR019499">
    <property type="entry name" value="Val-tRNA_synth_tRNA-bd"/>
</dbReference>
<dbReference type="HOGENOM" id="CLU_001493_0_2_0"/>
<dbReference type="InterPro" id="IPR002303">
    <property type="entry name" value="Valyl-tRNA_ligase"/>
</dbReference>
<keyword evidence="17" id="KW-1185">Reference proteome</keyword>
<evidence type="ECO:0000259" key="15">
    <source>
        <dbReference type="Pfam" id="PF10458"/>
    </source>
</evidence>
<evidence type="ECO:0000256" key="1">
    <source>
        <dbReference type="ARBA" id="ARBA00004496"/>
    </source>
</evidence>
<feature type="binding site" evidence="12">
    <location>
        <position position="529"/>
    </location>
    <ligand>
        <name>ATP</name>
        <dbReference type="ChEBI" id="CHEBI:30616"/>
    </ligand>
</feature>
<feature type="domain" description="Aminoacyl-tRNA synthetase class Ia" evidence="13">
    <location>
        <begin position="19"/>
        <end position="566"/>
    </location>
</feature>
<gene>
    <name evidence="12" type="primary">valS</name>
    <name evidence="16" type="ordered locus">CTN_0749</name>
</gene>
<keyword evidence="3 12" id="KW-0963">Cytoplasm</keyword>
<dbReference type="InterPro" id="IPR037118">
    <property type="entry name" value="Val-tRNA_synth_C_sf"/>
</dbReference>
<dbReference type="Pfam" id="PF10458">
    <property type="entry name" value="Val_tRNA-synt_C"/>
    <property type="match status" value="1"/>
</dbReference>
<dbReference type="FunFam" id="1.10.730.10:FF:000014">
    <property type="entry name" value="Valine--tRNA ligase"/>
    <property type="match status" value="1"/>
</dbReference>
<evidence type="ECO:0000256" key="4">
    <source>
        <dbReference type="ARBA" id="ARBA00022598"/>
    </source>
</evidence>
<dbReference type="CDD" id="cd00817">
    <property type="entry name" value="ValRS_core"/>
    <property type="match status" value="1"/>
</dbReference>
<dbReference type="FunFam" id="1.10.287.380:FF:000001">
    <property type="entry name" value="Valine--tRNA ligase"/>
    <property type="match status" value="1"/>
</dbReference>
<dbReference type="PRINTS" id="PR00986">
    <property type="entry name" value="TRNASYNTHVAL"/>
</dbReference>
<feature type="domain" description="Valyl-tRNA synthetase tRNA-binding arm" evidence="15">
    <location>
        <begin position="803"/>
        <end position="867"/>
    </location>
</feature>
<evidence type="ECO:0000259" key="14">
    <source>
        <dbReference type="Pfam" id="PF08264"/>
    </source>
</evidence>
<dbReference type="InterPro" id="IPR033705">
    <property type="entry name" value="Anticodon_Ia_Val"/>
</dbReference>
<dbReference type="InterPro" id="IPR009008">
    <property type="entry name" value="Val/Leu/Ile-tRNA-synth_edit"/>
</dbReference>
<feature type="short sequence motif" description="'HIGH' region" evidence="12">
    <location>
        <begin position="46"/>
        <end position="56"/>
    </location>
</feature>
<keyword evidence="6 12" id="KW-0067">ATP-binding</keyword>
<sequence>MLRVAELSTRYNPAEIETKWYRYWEEKGYFTPKGVGEKFSIVIPPPNITGRIHMGHALNITLQDIVVRYKRMKGYDVLWVPGEDHAGIATQNAVEKFLLQTQGKTREEIGREKFLEITWEWANKYRREIREQIKALGASVDWTRERFTLDEGLSRAVRKVFVELYKKGLIYRGKYIVNWCPRCKTVLSDEEVEHKEHQSKLYYVKYPVKDSDEYIVVATTRPETMLGDTAVAVHPEDERYKDFVGKTLILPLVGREIPVVADKYVDPKFGTGAVKVTPAHDPNDYLIAQRHNLPMVEIFDDNARINENGGKYRGLDRYEAREKIVKDLEEQGFLVKIEDYTHSVGHCYRCDTVIEPKLSDQWFVATKPLAKRGIEAVEKGEIKFFPERWTKIYLNWMYEIRDWCISRQLWWGHRIPVWYCQDCGHINVSEEDVEKCEKCGSTNLKQDEDVLDTWFSSALWPFSTLGWPEETEDLKRYYPTDLLVTGFDIIFFWVARMIMMGYEFMNEKPFSHVYIHQLVRDKYGRKMSKSLGNGIDPLEVIDEYGADPMRFTLAILAAQGRDIKLDPRYFDAYKKFANKIWNATRFVLMNLEDYKEVPLENLKTVDKWILTRLNKTVKEVTSALENYDFNIAARTIYNFFWDEFCDWYIEASKPRLKTEERHLVQTLLVKTLDTSLRLLHPFMPFLTEELWQKLPVDGESITIAKWPEVEEENIDEAAEKEFTRLMNMIRGVRNVRAEMNLPQSQRVRIFVKGLEITDEMKLLLKTLGNIEEIAIVNEKPQKTATAYVEESVEVYVDLGGLIDFEKEKERLKQNMEKIKKEIDRLEKKLSNKDFLEKAPEEVVEETKERLESNRERLERLESILKDLE</sequence>
<keyword evidence="8 12" id="KW-0175">Coiled coil</keyword>
<name>B9K7J2_THENN</name>
<feature type="short sequence motif" description="'KMSKS' region" evidence="12">
    <location>
        <begin position="526"/>
        <end position="530"/>
    </location>
</feature>
<dbReference type="InterPro" id="IPR010978">
    <property type="entry name" value="tRNA-bd_arm"/>
</dbReference>
<organism evidence="16 17">
    <name type="scientific">Thermotoga neapolitana (strain ATCC 49049 / DSM 4359 / NBRC 107923 / NS-E)</name>
    <dbReference type="NCBI Taxonomy" id="309803"/>
    <lineage>
        <taxon>Bacteria</taxon>
        <taxon>Thermotogati</taxon>
        <taxon>Thermotogota</taxon>
        <taxon>Thermotogae</taxon>
        <taxon>Thermotogales</taxon>
        <taxon>Thermotogaceae</taxon>
        <taxon>Thermotoga</taxon>
    </lineage>
</organism>
<dbReference type="NCBIfam" id="TIGR00422">
    <property type="entry name" value="valS"/>
    <property type="match status" value="1"/>
</dbReference>
<comment type="similarity">
    <text evidence="11 12">Belongs to the class-I aminoacyl-tRNA synthetase family. ValS type 1 subfamily.</text>
</comment>
<dbReference type="SUPFAM" id="SSF47323">
    <property type="entry name" value="Anticodon-binding domain of a subclass of class I aminoacyl-tRNA synthetases"/>
    <property type="match status" value="1"/>
</dbReference>
<evidence type="ECO:0000256" key="6">
    <source>
        <dbReference type="ARBA" id="ARBA00022840"/>
    </source>
</evidence>
<comment type="domain">
    <text evidence="12">ValRS has two distinct active sites: one for aminoacylation and one for editing. The misactivated threonine is translocated from the active site to the editing site.</text>
</comment>
<dbReference type="EMBL" id="CP000916">
    <property type="protein sequence ID" value="ACM22925.1"/>
    <property type="molecule type" value="Genomic_DNA"/>
</dbReference>
<keyword evidence="5 12" id="KW-0547">Nucleotide-binding</keyword>
<dbReference type="Pfam" id="PF00133">
    <property type="entry name" value="tRNA-synt_1"/>
    <property type="match status" value="1"/>
</dbReference>
<dbReference type="InterPro" id="IPR013155">
    <property type="entry name" value="M/V/L/I-tRNA-synth_anticd-bd"/>
</dbReference>
<dbReference type="Gene3D" id="1.10.287.380">
    <property type="entry name" value="Valyl-tRNA synthetase, C-terminal domain"/>
    <property type="match status" value="1"/>
</dbReference>
<accession>B9K7J2</accession>
<dbReference type="InterPro" id="IPR009080">
    <property type="entry name" value="tRNAsynth_Ia_anticodon-bd"/>
</dbReference>
<dbReference type="SUPFAM" id="SSF50677">
    <property type="entry name" value="ValRS/IleRS/LeuRS editing domain"/>
    <property type="match status" value="1"/>
</dbReference>
<comment type="subcellular location">
    <subcellularLocation>
        <location evidence="1 12">Cytoplasm</location>
    </subcellularLocation>
</comment>
<evidence type="ECO:0000256" key="7">
    <source>
        <dbReference type="ARBA" id="ARBA00022917"/>
    </source>
</evidence>
<evidence type="ECO:0000256" key="11">
    <source>
        <dbReference type="ARBA" id="ARBA00060830"/>
    </source>
</evidence>
<protein>
    <recommendedName>
        <fullName evidence="12">Valine--tRNA ligase</fullName>
        <ecNumber evidence="12">6.1.1.9</ecNumber>
    </recommendedName>
    <alternativeName>
        <fullName evidence="12">Valyl-tRNA synthetase</fullName>
        <shortName evidence="12">ValRS</shortName>
    </alternativeName>
</protein>
<dbReference type="PANTHER" id="PTHR11946">
    <property type="entry name" value="VALYL-TRNA SYNTHETASES"/>
    <property type="match status" value="1"/>
</dbReference>
<dbReference type="Pfam" id="PF08264">
    <property type="entry name" value="Anticodon_1"/>
    <property type="match status" value="1"/>
</dbReference>
<dbReference type="HAMAP" id="MF_02004">
    <property type="entry name" value="Val_tRNA_synth_type1"/>
    <property type="match status" value="1"/>
</dbReference>
<dbReference type="Gene3D" id="3.40.50.620">
    <property type="entry name" value="HUPs"/>
    <property type="match status" value="2"/>
</dbReference>
<evidence type="ECO:0000256" key="5">
    <source>
        <dbReference type="ARBA" id="ARBA00022741"/>
    </source>
</evidence>
<dbReference type="KEGG" id="tna:CTN_0749"/>
<dbReference type="InterPro" id="IPR001412">
    <property type="entry name" value="aa-tRNA-synth_I_CS"/>
</dbReference>
<dbReference type="eggNOG" id="COG0525">
    <property type="taxonomic scope" value="Bacteria"/>
</dbReference>
<comment type="domain">
    <text evidence="12">The C-terminal coiled-coil domain is crucial for aminoacylation activity.</text>
</comment>
<evidence type="ECO:0000256" key="2">
    <source>
        <dbReference type="ARBA" id="ARBA00011245"/>
    </source>
</evidence>
<dbReference type="GO" id="GO:0004832">
    <property type="term" value="F:valine-tRNA ligase activity"/>
    <property type="evidence" value="ECO:0007669"/>
    <property type="project" value="UniProtKB-UniRule"/>
</dbReference>
<evidence type="ECO:0000256" key="10">
    <source>
        <dbReference type="ARBA" id="ARBA00047552"/>
    </source>
</evidence>
<evidence type="ECO:0000313" key="16">
    <source>
        <dbReference type="EMBL" id="ACM22925.1"/>
    </source>
</evidence>
<evidence type="ECO:0000256" key="3">
    <source>
        <dbReference type="ARBA" id="ARBA00022490"/>
    </source>
</evidence>
<keyword evidence="7 12" id="KW-0648">Protein biosynthesis</keyword>
<dbReference type="EC" id="6.1.1.9" evidence="12"/>
<dbReference type="InterPro" id="IPR002300">
    <property type="entry name" value="aa-tRNA-synth_Ia"/>
</dbReference>
<dbReference type="GO" id="GO:0005829">
    <property type="term" value="C:cytosol"/>
    <property type="evidence" value="ECO:0007669"/>
    <property type="project" value="TreeGrafter"/>
</dbReference>
<evidence type="ECO:0000256" key="9">
    <source>
        <dbReference type="ARBA" id="ARBA00023146"/>
    </source>
</evidence>
<dbReference type="SUPFAM" id="SSF46589">
    <property type="entry name" value="tRNA-binding arm"/>
    <property type="match status" value="1"/>
</dbReference>
<evidence type="ECO:0000256" key="8">
    <source>
        <dbReference type="ARBA" id="ARBA00023054"/>
    </source>
</evidence>
<reference evidence="16 17" key="1">
    <citation type="journal article" date="2009" name="Biosci. Biotechnol. Biochem.">
        <title>WeGAS: a web-based microbial genome annotation system.</title>
        <authorList>
            <person name="Lee D."/>
            <person name="Seo H."/>
            <person name="Park C."/>
            <person name="Park K."/>
        </authorList>
    </citation>
    <scope>NUCLEOTIDE SEQUENCE [LARGE SCALE GENOMIC DNA]</scope>
    <source>
        <strain evidence="17">ATCC 49049 / DSM 4359 / NBRC 107923 / NS-E</strain>
    </source>
</reference>
<feature type="domain" description="Methionyl/Valyl/Leucyl/Isoleucyl-tRNA synthetase anticodon-binding" evidence="14">
    <location>
        <begin position="606"/>
        <end position="749"/>
    </location>
</feature>
<keyword evidence="4 12" id="KW-0436">Ligase</keyword>
<dbReference type="SUPFAM" id="SSF52374">
    <property type="entry name" value="Nucleotidylyl transferase"/>
    <property type="match status" value="1"/>
</dbReference>
<dbReference type="GO" id="GO:0005524">
    <property type="term" value="F:ATP binding"/>
    <property type="evidence" value="ECO:0007669"/>
    <property type="project" value="UniProtKB-UniRule"/>
</dbReference>
<dbReference type="FunFam" id="3.90.740.10:FF:000005">
    <property type="entry name" value="Valine--tRNA ligase, mitochondrial"/>
    <property type="match status" value="1"/>
</dbReference>